<dbReference type="OrthoDB" id="41475at2759"/>
<dbReference type="Proteomes" id="UP001165065">
    <property type="component" value="Unassembled WGS sequence"/>
</dbReference>
<comment type="caution">
    <text evidence="1">The sequence shown here is derived from an EMBL/GenBank/DDBJ whole genome shotgun (WGS) entry which is preliminary data.</text>
</comment>
<evidence type="ECO:0008006" key="3">
    <source>
        <dbReference type="Google" id="ProtNLM"/>
    </source>
</evidence>
<keyword evidence="2" id="KW-1185">Reference proteome</keyword>
<reference evidence="2" key="1">
    <citation type="journal article" date="2023" name="Commun. Biol.">
        <title>Genome analysis of Parmales, the sister group of diatoms, reveals the evolutionary specialization of diatoms from phago-mixotrophs to photoautotrophs.</title>
        <authorList>
            <person name="Ban H."/>
            <person name="Sato S."/>
            <person name="Yoshikawa S."/>
            <person name="Yamada K."/>
            <person name="Nakamura Y."/>
            <person name="Ichinomiya M."/>
            <person name="Sato N."/>
            <person name="Blanc-Mathieu R."/>
            <person name="Endo H."/>
            <person name="Kuwata A."/>
            <person name="Ogata H."/>
        </authorList>
    </citation>
    <scope>NUCLEOTIDE SEQUENCE [LARGE SCALE GENOMIC DNA]</scope>
</reference>
<protein>
    <recommendedName>
        <fullName evidence="3">Mitochondrial import inner membrane translocase subunit TIM22</fullName>
    </recommendedName>
</protein>
<proteinExistence type="predicted"/>
<gene>
    <name evidence="1" type="ORF">TrCOL_g6888</name>
</gene>
<evidence type="ECO:0000313" key="2">
    <source>
        <dbReference type="Proteomes" id="UP001165065"/>
    </source>
</evidence>
<organism evidence="1 2">
    <name type="scientific">Triparma columacea</name>
    <dbReference type="NCBI Taxonomy" id="722753"/>
    <lineage>
        <taxon>Eukaryota</taxon>
        <taxon>Sar</taxon>
        <taxon>Stramenopiles</taxon>
        <taxon>Ochrophyta</taxon>
        <taxon>Bolidophyceae</taxon>
        <taxon>Parmales</taxon>
        <taxon>Triparmaceae</taxon>
        <taxon>Triparma</taxon>
    </lineage>
</organism>
<name>A0A9W7G057_9STRA</name>
<evidence type="ECO:0000313" key="1">
    <source>
        <dbReference type="EMBL" id="GMI30447.1"/>
    </source>
</evidence>
<sequence>MNGVKQLQNSAQVETMCIPTSTSTSTKLSPPPNPDLQSIRSQLTPIGKVVATTFEVGLETLVSYVGSYTIGYGFSTLTGITKVKSQGIKSVHNLARVSGHSWGKIALYFTFFGSAVKQFRPDPPPNDPWNSLCSSCAAGAMLSKGEGPRGMVKGCVSYAGITYAFDRMFRGEEEEVEGTADGSKKRK</sequence>
<dbReference type="AlphaFoldDB" id="A0A9W7G057"/>
<accession>A0A9W7G057</accession>
<dbReference type="EMBL" id="BRYA01000713">
    <property type="protein sequence ID" value="GMI30447.1"/>
    <property type="molecule type" value="Genomic_DNA"/>
</dbReference>
<dbReference type="Pfam" id="PF02466">
    <property type="entry name" value="Tim17"/>
    <property type="match status" value="1"/>
</dbReference>